<protein>
    <submittedName>
        <fullName evidence="1">Uncharacterized protein</fullName>
    </submittedName>
</protein>
<organism evidence="1 2">
    <name type="scientific">Portunus trituberculatus</name>
    <name type="common">Swimming crab</name>
    <name type="synonym">Neptunus trituberculatus</name>
    <dbReference type="NCBI Taxonomy" id="210409"/>
    <lineage>
        <taxon>Eukaryota</taxon>
        <taxon>Metazoa</taxon>
        <taxon>Ecdysozoa</taxon>
        <taxon>Arthropoda</taxon>
        <taxon>Crustacea</taxon>
        <taxon>Multicrustacea</taxon>
        <taxon>Malacostraca</taxon>
        <taxon>Eumalacostraca</taxon>
        <taxon>Eucarida</taxon>
        <taxon>Decapoda</taxon>
        <taxon>Pleocyemata</taxon>
        <taxon>Brachyura</taxon>
        <taxon>Eubrachyura</taxon>
        <taxon>Portunoidea</taxon>
        <taxon>Portunidae</taxon>
        <taxon>Portuninae</taxon>
        <taxon>Portunus</taxon>
    </lineage>
</organism>
<sequence>MRTEKVGGNRERATVSCLRQLCFGEERKMRFSKGKVVFYRLEVRSKTANVAEVNKEKVERGVKTFWVANERAVRPWDISGPLPRKGLLTISQRKTDEVYFGELYVDRDYQEGKQNGSTCNIKIKIKIMRTTNSPVKT</sequence>
<proteinExistence type="predicted"/>
<keyword evidence="2" id="KW-1185">Reference proteome</keyword>
<gene>
    <name evidence="1" type="ORF">E2C01_042099</name>
</gene>
<evidence type="ECO:0000313" key="2">
    <source>
        <dbReference type="Proteomes" id="UP000324222"/>
    </source>
</evidence>
<evidence type="ECO:0000313" key="1">
    <source>
        <dbReference type="EMBL" id="MPC48331.1"/>
    </source>
</evidence>
<dbReference type="AlphaFoldDB" id="A0A5B7FLM1"/>
<dbReference type="EMBL" id="VSRR010008227">
    <property type="protein sequence ID" value="MPC48331.1"/>
    <property type="molecule type" value="Genomic_DNA"/>
</dbReference>
<comment type="caution">
    <text evidence="1">The sequence shown here is derived from an EMBL/GenBank/DDBJ whole genome shotgun (WGS) entry which is preliminary data.</text>
</comment>
<reference evidence="1 2" key="1">
    <citation type="submission" date="2019-05" db="EMBL/GenBank/DDBJ databases">
        <title>Another draft genome of Portunus trituberculatus and its Hox gene families provides insights of decapod evolution.</title>
        <authorList>
            <person name="Jeong J.-H."/>
            <person name="Song I."/>
            <person name="Kim S."/>
            <person name="Choi T."/>
            <person name="Kim D."/>
            <person name="Ryu S."/>
            <person name="Kim W."/>
        </authorList>
    </citation>
    <scope>NUCLEOTIDE SEQUENCE [LARGE SCALE GENOMIC DNA]</scope>
    <source>
        <tissue evidence="1">Muscle</tissue>
    </source>
</reference>
<accession>A0A5B7FLM1</accession>
<name>A0A5B7FLM1_PORTR</name>
<dbReference type="Proteomes" id="UP000324222">
    <property type="component" value="Unassembled WGS sequence"/>
</dbReference>